<dbReference type="SUPFAM" id="SSF81631">
    <property type="entry name" value="PAP/OAS1 substrate-binding domain"/>
    <property type="match status" value="1"/>
</dbReference>
<proteinExistence type="predicted"/>
<dbReference type="InterPro" id="IPR043519">
    <property type="entry name" value="NT_sf"/>
</dbReference>
<dbReference type="PIRSF" id="PIRSF000812">
    <property type="entry name" value="AAD"/>
    <property type="match status" value="1"/>
</dbReference>
<gene>
    <name evidence="1" type="primary">aadK</name>
    <name evidence="1" type="ORF">PTI45_01414</name>
</gene>
<dbReference type="Gene3D" id="1.20.120.330">
    <property type="entry name" value="Nucleotidyltransferases domain 2"/>
    <property type="match status" value="1"/>
</dbReference>
<keyword evidence="1" id="KW-0548">Nucleotidyltransferase</keyword>
<dbReference type="Gene3D" id="3.30.460.10">
    <property type="entry name" value="Beta Polymerase, domain 2"/>
    <property type="match status" value="1"/>
</dbReference>
<keyword evidence="1" id="KW-0808">Transferase</keyword>
<evidence type="ECO:0000313" key="2">
    <source>
        <dbReference type="Proteomes" id="UP000094578"/>
    </source>
</evidence>
<accession>A0A1E3L899</accession>
<sequence>MQFAEQDERVRVVAMNGSRVNSKVLVDIFQDYDIVYLVTDVQSFIEDCDWTDYFGEKIIMQMPDAMGDSLEDNDGRFAYLMLLADGNRIDLRLFPLSLQATYIHEDKLIDVLLDKDQRMPELLPPTDEDYHITSPTAQQYANCCNEFWWVSTYAAKGLWRQEMIYVLDHLHLYIRPMVLQMLTWQVGIDTAFKVSIGKNHKYLQSFLEPSVWTQLLATYPTADEEKIWQALDVMMDLFRQTACDVAKQMNFEYDTVQDQKVRTYMHHIRYLSPEAQDFDL</sequence>
<dbReference type="GO" id="GO:0016779">
    <property type="term" value="F:nucleotidyltransferase activity"/>
    <property type="evidence" value="ECO:0007669"/>
    <property type="project" value="UniProtKB-KW"/>
</dbReference>
<protein>
    <submittedName>
        <fullName evidence="1">Aminoglycoside 6-adenylyltransferase</fullName>
        <ecNumber evidence="1">2.7.7.-</ecNumber>
    </submittedName>
</protein>
<keyword evidence="2" id="KW-1185">Reference proteome</keyword>
<dbReference type="SUPFAM" id="SSF81301">
    <property type="entry name" value="Nucleotidyltransferase"/>
    <property type="match status" value="1"/>
</dbReference>
<dbReference type="EC" id="2.7.7.-" evidence="1"/>
<reference evidence="1 2" key="1">
    <citation type="submission" date="2016-08" db="EMBL/GenBank/DDBJ databases">
        <title>Genome sequencing of Paenibacillus sp. TI45-13ar, isolated from Korean traditional nuruk.</title>
        <authorList>
            <person name="Kim S.-J."/>
        </authorList>
    </citation>
    <scope>NUCLEOTIDE SEQUENCE [LARGE SCALE GENOMIC DNA]</scope>
    <source>
        <strain evidence="1 2">TI45-13ar</strain>
    </source>
</reference>
<dbReference type="PATRIC" id="fig|1886670.3.peg.1439"/>
<name>A0A1E3L899_9BACL</name>
<dbReference type="InterPro" id="IPR007530">
    <property type="entry name" value="Aminoglycoside_adenylylTfrase"/>
</dbReference>
<dbReference type="Pfam" id="PF04439">
    <property type="entry name" value="Adenyl_transf"/>
    <property type="match status" value="1"/>
</dbReference>
<comment type="caution">
    <text evidence="1">The sequence shown here is derived from an EMBL/GenBank/DDBJ whole genome shotgun (WGS) entry which is preliminary data.</text>
</comment>
<organism evidence="1 2">
    <name type="scientific">Paenibacillus nuruki</name>
    <dbReference type="NCBI Taxonomy" id="1886670"/>
    <lineage>
        <taxon>Bacteria</taxon>
        <taxon>Bacillati</taxon>
        <taxon>Bacillota</taxon>
        <taxon>Bacilli</taxon>
        <taxon>Bacillales</taxon>
        <taxon>Paenibacillaceae</taxon>
        <taxon>Paenibacillus</taxon>
    </lineage>
</organism>
<dbReference type="Proteomes" id="UP000094578">
    <property type="component" value="Unassembled WGS sequence"/>
</dbReference>
<evidence type="ECO:0000313" key="1">
    <source>
        <dbReference type="EMBL" id="ODP29405.1"/>
    </source>
</evidence>
<dbReference type="EMBL" id="MDER01000031">
    <property type="protein sequence ID" value="ODP29405.1"/>
    <property type="molecule type" value="Genomic_DNA"/>
</dbReference>
<dbReference type="AlphaFoldDB" id="A0A1E3L899"/>